<gene>
    <name evidence="2" type="ORF">BXY75_2983</name>
</gene>
<evidence type="ECO:0000313" key="3">
    <source>
        <dbReference type="Proteomes" id="UP000271339"/>
    </source>
</evidence>
<reference evidence="2 3" key="1">
    <citation type="submission" date="2018-10" db="EMBL/GenBank/DDBJ databases">
        <title>Genomic Encyclopedia of Archaeal and Bacterial Type Strains, Phase II (KMG-II): from individual species to whole genera.</title>
        <authorList>
            <person name="Goeker M."/>
        </authorList>
    </citation>
    <scope>NUCLEOTIDE SEQUENCE [LARGE SCALE GENOMIC DNA]</scope>
    <source>
        <strain evidence="2 3">DSM 23424</strain>
    </source>
</reference>
<sequence length="440" mass="47851">MKNIYKIFYLFSTCALLVACDGLVQQENFQDDPNTVGLVPTVNLIAQTELVAMYLTESDASRYAGINSNYIVGAQAQWEGYEQYVFTPSDFNTLWFNIYVEGMTQARTVKIQAEAELDDDAIATASFFEAFFLGELAASFGNVPDSEAIVPGIVSPVYDGQIAVLNHVQELLDVAISRGNGSTLYINDTAGGTKSTSTLGRLAHSMKARYFLIMKDYGNALIHAQAGINAEGGDLYGTHSTANGAQNLWYNFTATARPGNIAAQGSYLQELVDPAGSVNRRLATPGEAQRYDFYYRGNGSFNNREGGIFAIDASLPIIGWHETMLILAEAAQRENQDGLARNSLNAVRAALAAQYSGDFPASTASGNDLLLHILEEKYISIYPSPQTWHDLNRTNNALGVTPKTGTQLPQRFLYPQNELDTNTNAPSPIPGIFVATAVNQ</sequence>
<dbReference type="RefSeq" id="WP_121908521.1">
    <property type="nucleotide sequence ID" value="NZ_REFC01000015.1"/>
</dbReference>
<dbReference type="Gene3D" id="1.25.40.390">
    <property type="match status" value="1"/>
</dbReference>
<dbReference type="SUPFAM" id="SSF48452">
    <property type="entry name" value="TPR-like"/>
    <property type="match status" value="1"/>
</dbReference>
<feature type="chain" id="PRO_5018286112" description="SusD-like starch-binding protein associating with outer membrane" evidence="1">
    <location>
        <begin position="20"/>
        <end position="440"/>
    </location>
</feature>
<proteinExistence type="predicted"/>
<keyword evidence="3" id="KW-1185">Reference proteome</keyword>
<name>A0A3L9YRL2_9FLAO</name>
<dbReference type="AlphaFoldDB" id="A0A3L9YRL2"/>
<dbReference type="Proteomes" id="UP000271339">
    <property type="component" value="Unassembled WGS sequence"/>
</dbReference>
<evidence type="ECO:0000256" key="1">
    <source>
        <dbReference type="SAM" id="SignalP"/>
    </source>
</evidence>
<accession>A0A3L9YRL2</accession>
<comment type="caution">
    <text evidence="2">The sequence shown here is derived from an EMBL/GenBank/DDBJ whole genome shotgun (WGS) entry which is preliminary data.</text>
</comment>
<keyword evidence="1" id="KW-0732">Signal</keyword>
<dbReference type="InterPro" id="IPR011990">
    <property type="entry name" value="TPR-like_helical_dom_sf"/>
</dbReference>
<dbReference type="Pfam" id="PF12771">
    <property type="entry name" value="SusD-like_2"/>
    <property type="match status" value="1"/>
</dbReference>
<dbReference type="PROSITE" id="PS51257">
    <property type="entry name" value="PROKAR_LIPOPROTEIN"/>
    <property type="match status" value="1"/>
</dbReference>
<evidence type="ECO:0000313" key="2">
    <source>
        <dbReference type="EMBL" id="RMA57102.1"/>
    </source>
</evidence>
<dbReference type="EMBL" id="REFC01000015">
    <property type="protein sequence ID" value="RMA57102.1"/>
    <property type="molecule type" value="Genomic_DNA"/>
</dbReference>
<feature type="signal peptide" evidence="1">
    <location>
        <begin position="1"/>
        <end position="19"/>
    </location>
</feature>
<organism evidence="2 3">
    <name type="scientific">Ulvibacter antarcticus</name>
    <dbReference type="NCBI Taxonomy" id="442714"/>
    <lineage>
        <taxon>Bacteria</taxon>
        <taxon>Pseudomonadati</taxon>
        <taxon>Bacteroidota</taxon>
        <taxon>Flavobacteriia</taxon>
        <taxon>Flavobacteriales</taxon>
        <taxon>Flavobacteriaceae</taxon>
        <taxon>Ulvibacter</taxon>
    </lineage>
</organism>
<evidence type="ECO:0008006" key="4">
    <source>
        <dbReference type="Google" id="ProtNLM"/>
    </source>
</evidence>
<dbReference type="InterPro" id="IPR041662">
    <property type="entry name" value="SusD-like_2"/>
</dbReference>
<dbReference type="OrthoDB" id="725917at2"/>
<protein>
    <recommendedName>
        <fullName evidence="4">SusD-like starch-binding protein associating with outer membrane</fullName>
    </recommendedName>
</protein>